<protein>
    <submittedName>
        <fullName evidence="2">Uncharacterized protein</fullName>
    </submittedName>
</protein>
<organism evidence="2 3">
    <name type="scientific">Parahalioglobus pacificus</name>
    <dbReference type="NCBI Taxonomy" id="930806"/>
    <lineage>
        <taxon>Bacteria</taxon>
        <taxon>Pseudomonadati</taxon>
        <taxon>Pseudomonadota</taxon>
        <taxon>Gammaproteobacteria</taxon>
        <taxon>Cellvibrionales</taxon>
        <taxon>Halieaceae</taxon>
        <taxon>Parahalioglobus</taxon>
    </lineage>
</organism>
<evidence type="ECO:0000313" key="3">
    <source>
        <dbReference type="Proteomes" id="UP000644693"/>
    </source>
</evidence>
<proteinExistence type="predicted"/>
<gene>
    <name evidence="2" type="ORF">GCM10007053_25600</name>
</gene>
<reference evidence="2" key="2">
    <citation type="submission" date="2020-09" db="EMBL/GenBank/DDBJ databases">
        <authorList>
            <person name="Sun Q."/>
            <person name="Kim S."/>
        </authorList>
    </citation>
    <scope>NUCLEOTIDE SEQUENCE</scope>
    <source>
        <strain evidence="2">KCTC 23430</strain>
    </source>
</reference>
<sequence length="231" mass="25359">MSLEHVTHEYTGDRRLISLVTLIVANILPLIGVLFYDWDVAALVVLYWSENLVLGFYTLAKMLVTSPVGGVFSGLFFLIHYGGFCAVHGLFIVTLLVDPEADVLAGGQTWPFFFVFVELLVDVVSFVLAQAPTQWLWAFAALFISHGVSFVLNFLQAREREKTALNALMTAPYGRIIVMHIAVILGAMAITALGQPLFMLLILVVLKTAVDIALHLREHQRLAAGGNTAST</sequence>
<accession>A0A918XKY7</accession>
<feature type="transmembrane region" description="Helical" evidence="1">
    <location>
        <begin position="72"/>
        <end position="97"/>
    </location>
</feature>
<keyword evidence="1" id="KW-1133">Transmembrane helix</keyword>
<keyword evidence="3" id="KW-1185">Reference proteome</keyword>
<reference evidence="2" key="1">
    <citation type="journal article" date="2014" name="Int. J. Syst. Evol. Microbiol.">
        <title>Complete genome sequence of Corynebacterium casei LMG S-19264T (=DSM 44701T), isolated from a smear-ripened cheese.</title>
        <authorList>
            <consortium name="US DOE Joint Genome Institute (JGI-PGF)"/>
            <person name="Walter F."/>
            <person name="Albersmeier A."/>
            <person name="Kalinowski J."/>
            <person name="Ruckert C."/>
        </authorList>
    </citation>
    <scope>NUCLEOTIDE SEQUENCE</scope>
    <source>
        <strain evidence="2">KCTC 23430</strain>
    </source>
</reference>
<dbReference type="AlphaFoldDB" id="A0A918XKY7"/>
<dbReference type="Proteomes" id="UP000644693">
    <property type="component" value="Unassembled WGS sequence"/>
</dbReference>
<dbReference type="RefSeq" id="WP_229802749.1">
    <property type="nucleotide sequence ID" value="NZ_BMYM01000002.1"/>
</dbReference>
<keyword evidence="1" id="KW-0812">Transmembrane</keyword>
<feature type="transmembrane region" description="Helical" evidence="1">
    <location>
        <begin position="43"/>
        <end position="60"/>
    </location>
</feature>
<dbReference type="InterPro" id="IPR045466">
    <property type="entry name" value="DUF6498"/>
</dbReference>
<feature type="transmembrane region" description="Helical" evidence="1">
    <location>
        <begin position="167"/>
        <end position="190"/>
    </location>
</feature>
<evidence type="ECO:0000313" key="2">
    <source>
        <dbReference type="EMBL" id="GHD36791.1"/>
    </source>
</evidence>
<dbReference type="EMBL" id="BMYM01000002">
    <property type="protein sequence ID" value="GHD36791.1"/>
    <property type="molecule type" value="Genomic_DNA"/>
</dbReference>
<feature type="transmembrane region" description="Helical" evidence="1">
    <location>
        <begin position="135"/>
        <end position="155"/>
    </location>
</feature>
<feature type="transmembrane region" description="Helical" evidence="1">
    <location>
        <begin position="109"/>
        <end position="129"/>
    </location>
</feature>
<keyword evidence="1" id="KW-0472">Membrane</keyword>
<dbReference type="Pfam" id="PF20108">
    <property type="entry name" value="DUF6498"/>
    <property type="match status" value="1"/>
</dbReference>
<comment type="caution">
    <text evidence="2">The sequence shown here is derived from an EMBL/GenBank/DDBJ whole genome shotgun (WGS) entry which is preliminary data.</text>
</comment>
<feature type="transmembrane region" description="Helical" evidence="1">
    <location>
        <begin position="16"/>
        <end position="36"/>
    </location>
</feature>
<name>A0A918XKY7_9GAMM</name>
<evidence type="ECO:0000256" key="1">
    <source>
        <dbReference type="SAM" id="Phobius"/>
    </source>
</evidence>